<dbReference type="InterPro" id="IPR001810">
    <property type="entry name" value="F-box_dom"/>
</dbReference>
<sequence length="509" mass="54933">MQNLPAARSTTLNETESSSFIAKIPSTIMLTPSKRFRHGIKTGGSFDRHPMQLTTPQASSPRSDTTDDRNFENSSYCPSVSSLNPTNPNLTDLPVDNLECVFSYLNASEVDGSVSQSCMFFRDTVRSSNIFWKGLCQRTGKLPSPLRDNLNFRTVYYGIPCVPYDFPSITEALGVLKARKNEFGNIDQSVTVMPGIYREKINISDGMRVTISSMISHRNFNVRSGAAIVWFNGDDTNVAMNQPCISVSGDLRAGAFARFIGFRILHSASGNDIWAGNCAAFCDGPGARLILDACTLQSDSGRGLVATRGSSVTVAHTSIHDCAATGVYIGDQGTYATIRSSNVIRNGHGNLDSVEQQQRQLAIIPSGHSGMYVECAQTLIKNSLIGENSLTGLSVVRGGSVVLRNSDIVSNGAIHQVTVDDNGVEHNEGVIEGDNLRSTTGPSIIQEFLSNNFNGIPSTEISSSEPWAACGGIVRTPRKLFPDSLLCKTSCADLENQYGNENELSSVVQ</sequence>
<evidence type="ECO:0000313" key="3">
    <source>
        <dbReference type="EMBL" id="CAD9561754.1"/>
    </source>
</evidence>
<reference evidence="3" key="1">
    <citation type="submission" date="2021-01" db="EMBL/GenBank/DDBJ databases">
        <authorList>
            <person name="Corre E."/>
            <person name="Pelletier E."/>
            <person name="Niang G."/>
            <person name="Scheremetjew M."/>
            <person name="Finn R."/>
            <person name="Kale V."/>
            <person name="Holt S."/>
            <person name="Cochrane G."/>
            <person name="Meng A."/>
            <person name="Brown T."/>
            <person name="Cohen L."/>
        </authorList>
    </citation>
    <scope>NUCLEOTIDE SEQUENCE</scope>
    <source>
        <strain evidence="3">B650</strain>
    </source>
</reference>
<evidence type="ECO:0000256" key="1">
    <source>
        <dbReference type="SAM" id="MobiDB-lite"/>
    </source>
</evidence>
<feature type="domain" description="F-box" evidence="2">
    <location>
        <begin position="87"/>
        <end position="135"/>
    </location>
</feature>
<dbReference type="EMBL" id="HBGY01005261">
    <property type="protein sequence ID" value="CAD9561754.1"/>
    <property type="molecule type" value="Transcribed_RNA"/>
</dbReference>
<organism evidence="3">
    <name type="scientific">Leptocylindrus danicus</name>
    <dbReference type="NCBI Taxonomy" id="163516"/>
    <lineage>
        <taxon>Eukaryota</taxon>
        <taxon>Sar</taxon>
        <taxon>Stramenopiles</taxon>
        <taxon>Ochrophyta</taxon>
        <taxon>Bacillariophyta</taxon>
        <taxon>Coscinodiscophyceae</taxon>
        <taxon>Chaetocerotophycidae</taxon>
        <taxon>Leptocylindrales</taxon>
        <taxon>Leptocylindraceae</taxon>
        <taxon>Leptocylindrus</taxon>
    </lineage>
</organism>
<dbReference type="InterPro" id="IPR012334">
    <property type="entry name" value="Pectin_lyas_fold"/>
</dbReference>
<dbReference type="SUPFAM" id="SSF81383">
    <property type="entry name" value="F-box domain"/>
    <property type="match status" value="1"/>
</dbReference>
<dbReference type="PROSITE" id="PS50181">
    <property type="entry name" value="FBOX"/>
    <property type="match status" value="1"/>
</dbReference>
<dbReference type="InterPro" id="IPR039448">
    <property type="entry name" value="Beta_helix"/>
</dbReference>
<accession>A0A7S2K0Q3</accession>
<feature type="compositionally biased region" description="Polar residues" evidence="1">
    <location>
        <begin position="72"/>
        <end position="83"/>
    </location>
</feature>
<dbReference type="Pfam" id="PF13229">
    <property type="entry name" value="Beta_helix"/>
    <property type="match status" value="1"/>
</dbReference>
<dbReference type="SUPFAM" id="SSF51126">
    <property type="entry name" value="Pectin lyase-like"/>
    <property type="match status" value="1"/>
</dbReference>
<protein>
    <recommendedName>
        <fullName evidence="2">F-box domain-containing protein</fullName>
    </recommendedName>
</protein>
<feature type="region of interest" description="Disordered" evidence="1">
    <location>
        <begin position="39"/>
        <end position="83"/>
    </location>
</feature>
<name>A0A7S2K0Q3_9STRA</name>
<feature type="compositionally biased region" description="Polar residues" evidence="1">
    <location>
        <begin position="52"/>
        <end position="63"/>
    </location>
</feature>
<evidence type="ECO:0000259" key="2">
    <source>
        <dbReference type="PROSITE" id="PS50181"/>
    </source>
</evidence>
<dbReference type="Gene3D" id="1.20.1280.50">
    <property type="match status" value="1"/>
</dbReference>
<dbReference type="Gene3D" id="2.160.20.10">
    <property type="entry name" value="Single-stranded right-handed beta-helix, Pectin lyase-like"/>
    <property type="match status" value="1"/>
</dbReference>
<dbReference type="AlphaFoldDB" id="A0A7S2K0Q3"/>
<dbReference type="InterPro" id="IPR036047">
    <property type="entry name" value="F-box-like_dom_sf"/>
</dbReference>
<dbReference type="InterPro" id="IPR011050">
    <property type="entry name" value="Pectin_lyase_fold/virulence"/>
</dbReference>
<gene>
    <name evidence="3" type="ORF">LDAN0321_LOCUS3199</name>
</gene>
<proteinExistence type="predicted"/>